<evidence type="ECO:0000313" key="3">
    <source>
        <dbReference type="Proteomes" id="UP000601223"/>
    </source>
</evidence>
<feature type="transmembrane region" description="Helical" evidence="1">
    <location>
        <begin position="92"/>
        <end position="114"/>
    </location>
</feature>
<keyword evidence="1" id="KW-0812">Transmembrane</keyword>
<reference evidence="2 3" key="1">
    <citation type="submission" date="2021-01" db="EMBL/GenBank/DDBJ databases">
        <title>Whole genome shotgun sequence of Catellatospora bangladeshensis NBRC 107357.</title>
        <authorList>
            <person name="Komaki H."/>
            <person name="Tamura T."/>
        </authorList>
    </citation>
    <scope>NUCLEOTIDE SEQUENCE [LARGE SCALE GENOMIC DNA]</scope>
    <source>
        <strain evidence="2 3">NBRC 107357</strain>
    </source>
</reference>
<keyword evidence="1" id="KW-1133">Transmembrane helix</keyword>
<proteinExistence type="predicted"/>
<dbReference type="AlphaFoldDB" id="A0A8J3JUI6"/>
<keyword evidence="3" id="KW-1185">Reference proteome</keyword>
<keyword evidence="1" id="KW-0472">Membrane</keyword>
<evidence type="ECO:0000256" key="1">
    <source>
        <dbReference type="SAM" id="Phobius"/>
    </source>
</evidence>
<feature type="transmembrane region" description="Helical" evidence="1">
    <location>
        <begin position="126"/>
        <end position="145"/>
    </location>
</feature>
<dbReference type="RefSeq" id="WP_203755222.1">
    <property type="nucleotide sequence ID" value="NZ_BONF01000046.1"/>
</dbReference>
<name>A0A8J3JUI6_9ACTN</name>
<dbReference type="EMBL" id="BONF01000046">
    <property type="protein sequence ID" value="GIF85395.1"/>
    <property type="molecule type" value="Genomic_DNA"/>
</dbReference>
<gene>
    <name evidence="2" type="ORF">Cba03nite_67440</name>
</gene>
<evidence type="ECO:0000313" key="2">
    <source>
        <dbReference type="EMBL" id="GIF85395.1"/>
    </source>
</evidence>
<feature type="transmembrane region" description="Helical" evidence="1">
    <location>
        <begin position="151"/>
        <end position="174"/>
    </location>
</feature>
<organism evidence="2 3">
    <name type="scientific">Catellatospora bangladeshensis</name>
    <dbReference type="NCBI Taxonomy" id="310355"/>
    <lineage>
        <taxon>Bacteria</taxon>
        <taxon>Bacillati</taxon>
        <taxon>Actinomycetota</taxon>
        <taxon>Actinomycetes</taxon>
        <taxon>Micromonosporales</taxon>
        <taxon>Micromonosporaceae</taxon>
        <taxon>Catellatospora</taxon>
    </lineage>
</organism>
<sequence length="181" mass="18624">MKQLMQQVRELGRVTGAPLLVRGTVFLAAFAGLLLAAPSGMPSQALLGFFVLAVYPALLPGGAAPLVVMLATICLWLADTLLFLAQPSLGRLLGTAAALYLLHSGAALAAVLPYDAIVDNQVLLRWAGRAALVLAATGVLTLLLVNVLPGLYITTPTVALVIGLAVVAGAVALLTRLGRRP</sequence>
<feature type="transmembrane region" description="Helical" evidence="1">
    <location>
        <begin position="20"/>
        <end position="37"/>
    </location>
</feature>
<dbReference type="Proteomes" id="UP000601223">
    <property type="component" value="Unassembled WGS sequence"/>
</dbReference>
<protein>
    <submittedName>
        <fullName evidence="2">Uncharacterized protein</fullName>
    </submittedName>
</protein>
<comment type="caution">
    <text evidence="2">The sequence shown here is derived from an EMBL/GenBank/DDBJ whole genome shotgun (WGS) entry which is preliminary data.</text>
</comment>
<accession>A0A8J3JUI6</accession>